<accession>A0AAV4VF26</accession>
<dbReference type="EMBL" id="BPLQ01012966">
    <property type="protein sequence ID" value="GIY68917.1"/>
    <property type="molecule type" value="Genomic_DNA"/>
</dbReference>
<dbReference type="AlphaFoldDB" id="A0AAV4VF26"/>
<gene>
    <name evidence="1" type="ORF">CDAR_293971</name>
</gene>
<comment type="caution">
    <text evidence="1">The sequence shown here is derived from an EMBL/GenBank/DDBJ whole genome shotgun (WGS) entry which is preliminary data.</text>
</comment>
<evidence type="ECO:0000313" key="1">
    <source>
        <dbReference type="EMBL" id="GIY68917.1"/>
    </source>
</evidence>
<organism evidence="1 2">
    <name type="scientific">Caerostris darwini</name>
    <dbReference type="NCBI Taxonomy" id="1538125"/>
    <lineage>
        <taxon>Eukaryota</taxon>
        <taxon>Metazoa</taxon>
        <taxon>Ecdysozoa</taxon>
        <taxon>Arthropoda</taxon>
        <taxon>Chelicerata</taxon>
        <taxon>Arachnida</taxon>
        <taxon>Araneae</taxon>
        <taxon>Araneomorphae</taxon>
        <taxon>Entelegynae</taxon>
        <taxon>Araneoidea</taxon>
        <taxon>Araneidae</taxon>
        <taxon>Caerostris</taxon>
    </lineage>
</organism>
<proteinExistence type="predicted"/>
<sequence length="86" mass="10317">MEDNKVCGPVIQLRGKKTPSEEYPTRRERRFHFQQRYLSDARALPYYLKTMRAVARLCKYRPHLSSQFSARVGKGRVRFEKDPQRE</sequence>
<keyword evidence="2" id="KW-1185">Reference proteome</keyword>
<evidence type="ECO:0000313" key="2">
    <source>
        <dbReference type="Proteomes" id="UP001054837"/>
    </source>
</evidence>
<name>A0AAV4VF26_9ARAC</name>
<dbReference type="Proteomes" id="UP001054837">
    <property type="component" value="Unassembled WGS sequence"/>
</dbReference>
<protein>
    <submittedName>
        <fullName evidence="1">Uncharacterized protein</fullName>
    </submittedName>
</protein>
<reference evidence="1 2" key="1">
    <citation type="submission" date="2021-06" db="EMBL/GenBank/DDBJ databases">
        <title>Caerostris darwini draft genome.</title>
        <authorList>
            <person name="Kono N."/>
            <person name="Arakawa K."/>
        </authorList>
    </citation>
    <scope>NUCLEOTIDE SEQUENCE [LARGE SCALE GENOMIC DNA]</scope>
</reference>